<keyword evidence="4" id="KW-1185">Reference proteome</keyword>
<gene>
    <name evidence="3" type="ORF">HHL10_18285</name>
</gene>
<feature type="chain" id="PRO_5032848515" evidence="2">
    <location>
        <begin position="21"/>
        <end position="106"/>
    </location>
</feature>
<reference evidence="3 4" key="1">
    <citation type="submission" date="2020-04" db="EMBL/GenBank/DDBJ databases">
        <title>Azohydromonas sp. isolated from soil.</title>
        <authorList>
            <person name="Dahal R.H."/>
        </authorList>
    </citation>
    <scope>NUCLEOTIDE SEQUENCE [LARGE SCALE GENOMIC DNA]</scope>
    <source>
        <strain evidence="3 4">G-1-1-14</strain>
    </source>
</reference>
<evidence type="ECO:0000256" key="1">
    <source>
        <dbReference type="SAM" id="MobiDB-lite"/>
    </source>
</evidence>
<feature type="compositionally biased region" description="Low complexity" evidence="1">
    <location>
        <begin position="75"/>
        <end position="97"/>
    </location>
</feature>
<feature type="region of interest" description="Disordered" evidence="1">
    <location>
        <begin position="75"/>
        <end position="106"/>
    </location>
</feature>
<sequence>MKSITRTVALAVLIVAPVLAAAQGSATPAAPQSVYRSAFEGYRPFADEPVRSWRETNDTVGRIGGWKTYAREAQSGDARAAAAGASAPAAAATGGAHSNHHAPAKP</sequence>
<evidence type="ECO:0000313" key="3">
    <source>
        <dbReference type="EMBL" id="NML16933.1"/>
    </source>
</evidence>
<feature type="signal peptide" evidence="2">
    <location>
        <begin position="1"/>
        <end position="20"/>
    </location>
</feature>
<dbReference type="Proteomes" id="UP000574067">
    <property type="component" value="Unassembled WGS sequence"/>
</dbReference>
<dbReference type="EMBL" id="JABBFW010000014">
    <property type="protein sequence ID" value="NML16933.1"/>
    <property type="molecule type" value="Genomic_DNA"/>
</dbReference>
<proteinExistence type="predicted"/>
<name>A0A848FF96_9BURK</name>
<protein>
    <submittedName>
        <fullName evidence="3">Uncharacterized protein</fullName>
    </submittedName>
</protein>
<comment type="caution">
    <text evidence="3">The sequence shown here is derived from an EMBL/GenBank/DDBJ whole genome shotgun (WGS) entry which is preliminary data.</text>
</comment>
<evidence type="ECO:0000313" key="4">
    <source>
        <dbReference type="Proteomes" id="UP000574067"/>
    </source>
</evidence>
<accession>A0A848FF96</accession>
<organism evidence="3 4">
    <name type="scientific">Azohydromonas caseinilytica</name>
    <dbReference type="NCBI Taxonomy" id="2728836"/>
    <lineage>
        <taxon>Bacteria</taxon>
        <taxon>Pseudomonadati</taxon>
        <taxon>Pseudomonadota</taxon>
        <taxon>Betaproteobacteria</taxon>
        <taxon>Burkholderiales</taxon>
        <taxon>Sphaerotilaceae</taxon>
        <taxon>Azohydromonas</taxon>
    </lineage>
</organism>
<dbReference type="AlphaFoldDB" id="A0A848FF96"/>
<keyword evidence="2" id="KW-0732">Signal</keyword>
<evidence type="ECO:0000256" key="2">
    <source>
        <dbReference type="SAM" id="SignalP"/>
    </source>
</evidence>
<dbReference type="RefSeq" id="WP_169161842.1">
    <property type="nucleotide sequence ID" value="NZ_JABBFW010000014.1"/>
</dbReference>